<evidence type="ECO:0000313" key="4">
    <source>
        <dbReference type="EMBL" id="WPA99224.1"/>
    </source>
</evidence>
<dbReference type="Proteomes" id="UP001302367">
    <property type="component" value="Chromosome 2"/>
</dbReference>
<evidence type="ECO:0000256" key="2">
    <source>
        <dbReference type="SAM" id="Phobius"/>
    </source>
</evidence>
<dbReference type="AlphaFoldDB" id="A0A2G5HZC8"/>
<evidence type="ECO:0000313" key="6">
    <source>
        <dbReference type="Proteomes" id="UP001302367"/>
    </source>
</evidence>
<keyword evidence="2" id="KW-0472">Membrane</keyword>
<proteinExistence type="predicted"/>
<protein>
    <submittedName>
        <fullName evidence="3">Uncharacterized protein</fullName>
    </submittedName>
</protein>
<feature type="region of interest" description="Disordered" evidence="1">
    <location>
        <begin position="69"/>
        <end position="99"/>
    </location>
</feature>
<dbReference type="EMBL" id="CP134185">
    <property type="protein sequence ID" value="WPA99224.1"/>
    <property type="molecule type" value="Genomic_DNA"/>
</dbReference>
<evidence type="ECO:0000313" key="3">
    <source>
        <dbReference type="EMBL" id="PIA97894.1"/>
    </source>
</evidence>
<evidence type="ECO:0000313" key="5">
    <source>
        <dbReference type="Proteomes" id="UP000230605"/>
    </source>
</evidence>
<dbReference type="EMBL" id="LKMD01000102">
    <property type="protein sequence ID" value="PIA97894.1"/>
    <property type="molecule type" value="Genomic_DNA"/>
</dbReference>
<dbReference type="Proteomes" id="UP000230605">
    <property type="component" value="Chromosome 2"/>
</dbReference>
<organism evidence="3 5">
    <name type="scientific">Cercospora beticola</name>
    <name type="common">Sugarbeet leaf spot fungus</name>
    <dbReference type="NCBI Taxonomy" id="122368"/>
    <lineage>
        <taxon>Eukaryota</taxon>
        <taxon>Fungi</taxon>
        <taxon>Dikarya</taxon>
        <taxon>Ascomycota</taxon>
        <taxon>Pezizomycotina</taxon>
        <taxon>Dothideomycetes</taxon>
        <taxon>Dothideomycetidae</taxon>
        <taxon>Mycosphaerellales</taxon>
        <taxon>Mycosphaerellaceae</taxon>
        <taxon>Cercospora</taxon>
    </lineage>
</organism>
<gene>
    <name evidence="3" type="ORF">CB0940_06579</name>
    <name evidence="4" type="ORF">RHO25_003840</name>
</gene>
<keyword evidence="2" id="KW-1133">Transmembrane helix</keyword>
<evidence type="ECO:0000256" key="1">
    <source>
        <dbReference type="SAM" id="MobiDB-lite"/>
    </source>
</evidence>
<dbReference type="OrthoDB" id="10596955at2759"/>
<keyword evidence="2" id="KW-0812">Transmembrane</keyword>
<accession>A0A2G5HZC8</accession>
<keyword evidence="6" id="KW-1185">Reference proteome</keyword>
<feature type="transmembrane region" description="Helical" evidence="2">
    <location>
        <begin position="15"/>
        <end position="38"/>
    </location>
</feature>
<name>A0A2G5HZC8_CERBT</name>
<reference evidence="4 6" key="2">
    <citation type="submission" date="2023-09" db="EMBL/GenBank/DDBJ databases">
        <title>Complete-Gapless Cercospora beticola genome.</title>
        <authorList>
            <person name="Wyatt N.A."/>
            <person name="Spanner R.E."/>
            <person name="Bolton M.D."/>
        </authorList>
    </citation>
    <scope>NUCLEOTIDE SEQUENCE [LARGE SCALE GENOMIC DNA]</scope>
    <source>
        <strain evidence="4">Cb09-40</strain>
    </source>
</reference>
<sequence length="99" mass="10529">MGDTNIAIRNDDQQVLLAALFGVLTTVLAVASVIVGYLQLRKYRLAHAVADVEGGIDVVSLAEIPPHGDTSLTPNIAAPEHQMDEPNAHAPLPPEVEKQ</sequence>
<reference evidence="3 5" key="1">
    <citation type="submission" date="2015-10" db="EMBL/GenBank/DDBJ databases">
        <title>The cercosporin biosynthetic gene cluster was horizontally transferred to several fungal lineages and shown to be expanded in Cercospora beticola based on microsynteny with recipient genomes.</title>
        <authorList>
            <person name="De Jonge R."/>
            <person name="Ebert M.K."/>
            <person name="Suttle J.C."/>
            <person name="Jurick Ii W.M."/>
            <person name="Secor G.A."/>
            <person name="Thomma B.P."/>
            <person name="Van De Peer Y."/>
            <person name="Bolton M.D."/>
        </authorList>
    </citation>
    <scope>NUCLEOTIDE SEQUENCE [LARGE SCALE GENOMIC DNA]</scope>
    <source>
        <strain evidence="3 5">09-40</strain>
    </source>
</reference>